<sequence length="76" mass="8543">VTCTTKDDISLDLMFCNVKDSYTSKAMAPPGRSDHNLVSVQPNYRPLVQQEPAIKKRTWTRDTSAPCSKLRTGRCL</sequence>
<evidence type="ECO:0000313" key="1">
    <source>
        <dbReference type="EMBL" id="KAK3764825.1"/>
    </source>
</evidence>
<dbReference type="Proteomes" id="UP001283361">
    <property type="component" value="Unassembled WGS sequence"/>
</dbReference>
<gene>
    <name evidence="1" type="ORF">RRG08_067245</name>
</gene>
<dbReference type="AlphaFoldDB" id="A0AAE0Z8U2"/>
<keyword evidence="2" id="KW-1185">Reference proteome</keyword>
<protein>
    <submittedName>
        <fullName evidence="1">Uncharacterized protein</fullName>
    </submittedName>
</protein>
<dbReference type="EMBL" id="JAWDGP010004379">
    <property type="protein sequence ID" value="KAK3764825.1"/>
    <property type="molecule type" value="Genomic_DNA"/>
</dbReference>
<accession>A0AAE0Z8U2</accession>
<reference evidence="1" key="1">
    <citation type="journal article" date="2023" name="G3 (Bethesda)">
        <title>A reference genome for the long-term kleptoplast-retaining sea slug Elysia crispata morphotype clarki.</title>
        <authorList>
            <person name="Eastman K.E."/>
            <person name="Pendleton A.L."/>
            <person name="Shaikh M.A."/>
            <person name="Suttiyut T."/>
            <person name="Ogas R."/>
            <person name="Tomko P."/>
            <person name="Gavelis G."/>
            <person name="Widhalm J.R."/>
            <person name="Wisecaver J.H."/>
        </authorList>
    </citation>
    <scope>NUCLEOTIDE SEQUENCE</scope>
    <source>
        <strain evidence="1">ECLA1</strain>
    </source>
</reference>
<proteinExistence type="predicted"/>
<evidence type="ECO:0000313" key="2">
    <source>
        <dbReference type="Proteomes" id="UP001283361"/>
    </source>
</evidence>
<name>A0AAE0Z8U2_9GAST</name>
<organism evidence="1 2">
    <name type="scientific">Elysia crispata</name>
    <name type="common">lettuce slug</name>
    <dbReference type="NCBI Taxonomy" id="231223"/>
    <lineage>
        <taxon>Eukaryota</taxon>
        <taxon>Metazoa</taxon>
        <taxon>Spiralia</taxon>
        <taxon>Lophotrochozoa</taxon>
        <taxon>Mollusca</taxon>
        <taxon>Gastropoda</taxon>
        <taxon>Heterobranchia</taxon>
        <taxon>Euthyneura</taxon>
        <taxon>Panpulmonata</taxon>
        <taxon>Sacoglossa</taxon>
        <taxon>Placobranchoidea</taxon>
        <taxon>Plakobranchidae</taxon>
        <taxon>Elysia</taxon>
    </lineage>
</organism>
<comment type="caution">
    <text evidence="1">The sequence shown here is derived from an EMBL/GenBank/DDBJ whole genome shotgun (WGS) entry which is preliminary data.</text>
</comment>
<feature type="non-terminal residue" evidence="1">
    <location>
        <position position="1"/>
    </location>
</feature>